<evidence type="ECO:0000256" key="5">
    <source>
        <dbReference type="ARBA" id="ARBA00022970"/>
    </source>
</evidence>
<dbReference type="InterPro" id="IPR003439">
    <property type="entry name" value="ABC_transporter-like_ATP-bd"/>
</dbReference>
<dbReference type="CDD" id="cd03224">
    <property type="entry name" value="ABC_TM1139_LivF_branched"/>
    <property type="match status" value="1"/>
</dbReference>
<name>A0AAE2ZRC6_9HYPH</name>
<keyword evidence="4 7" id="KW-0067">ATP-binding</keyword>
<dbReference type="SUPFAM" id="SSF52540">
    <property type="entry name" value="P-loop containing nucleoside triphosphate hydrolases"/>
    <property type="match status" value="1"/>
</dbReference>
<dbReference type="GO" id="GO:0015807">
    <property type="term" value="P:L-amino acid transport"/>
    <property type="evidence" value="ECO:0007669"/>
    <property type="project" value="TreeGrafter"/>
</dbReference>
<gene>
    <name evidence="7" type="ORF">K1W69_17740</name>
</gene>
<dbReference type="GO" id="GO:0015658">
    <property type="term" value="F:branched-chain amino acid transmembrane transporter activity"/>
    <property type="evidence" value="ECO:0007669"/>
    <property type="project" value="TreeGrafter"/>
</dbReference>
<dbReference type="InterPro" id="IPR017871">
    <property type="entry name" value="ABC_transporter-like_CS"/>
</dbReference>
<protein>
    <submittedName>
        <fullName evidence="7">ABC transporter ATP-binding protein</fullName>
    </submittedName>
</protein>
<dbReference type="InterPro" id="IPR027417">
    <property type="entry name" value="P-loop_NTPase"/>
</dbReference>
<dbReference type="PANTHER" id="PTHR43820">
    <property type="entry name" value="HIGH-AFFINITY BRANCHED-CHAIN AMINO ACID TRANSPORT ATP-BINDING PROTEIN LIVF"/>
    <property type="match status" value="1"/>
</dbReference>
<evidence type="ECO:0000313" key="7">
    <source>
        <dbReference type="EMBL" id="MBW8639043.1"/>
    </source>
</evidence>
<reference evidence="7" key="1">
    <citation type="submission" date="2021-08" db="EMBL/GenBank/DDBJ databases">
        <title>Hoeflea bacterium WL0058 sp. nov., isolated from the sediment.</title>
        <authorList>
            <person name="Wang L."/>
            <person name="Zhang D."/>
        </authorList>
    </citation>
    <scope>NUCLEOTIDE SEQUENCE</scope>
    <source>
        <strain evidence="7">WL0058</strain>
    </source>
</reference>
<dbReference type="PROSITE" id="PS50893">
    <property type="entry name" value="ABC_TRANSPORTER_2"/>
    <property type="match status" value="1"/>
</dbReference>
<feature type="domain" description="ABC transporter" evidence="6">
    <location>
        <begin position="6"/>
        <end position="238"/>
    </location>
</feature>
<dbReference type="PROSITE" id="PS00211">
    <property type="entry name" value="ABC_TRANSPORTER_1"/>
    <property type="match status" value="1"/>
</dbReference>
<dbReference type="Proteomes" id="UP001196509">
    <property type="component" value="Unassembled WGS sequence"/>
</dbReference>
<evidence type="ECO:0000256" key="4">
    <source>
        <dbReference type="ARBA" id="ARBA00022840"/>
    </source>
</evidence>
<dbReference type="EMBL" id="JAICBX010000003">
    <property type="protein sequence ID" value="MBW8639043.1"/>
    <property type="molecule type" value="Genomic_DNA"/>
</dbReference>
<evidence type="ECO:0000256" key="1">
    <source>
        <dbReference type="ARBA" id="ARBA00005417"/>
    </source>
</evidence>
<keyword evidence="3" id="KW-0547">Nucleotide-binding</keyword>
<dbReference type="GO" id="GO:0016887">
    <property type="term" value="F:ATP hydrolysis activity"/>
    <property type="evidence" value="ECO:0007669"/>
    <property type="project" value="InterPro"/>
</dbReference>
<proteinExistence type="inferred from homology"/>
<organism evidence="7 8">
    <name type="scientific">Flavimaribacter sediminis</name>
    <dbReference type="NCBI Taxonomy" id="2865987"/>
    <lineage>
        <taxon>Bacteria</taxon>
        <taxon>Pseudomonadati</taxon>
        <taxon>Pseudomonadota</taxon>
        <taxon>Alphaproteobacteria</taxon>
        <taxon>Hyphomicrobiales</taxon>
        <taxon>Rhizobiaceae</taxon>
        <taxon>Flavimaribacter</taxon>
    </lineage>
</organism>
<evidence type="ECO:0000313" key="8">
    <source>
        <dbReference type="Proteomes" id="UP001196509"/>
    </source>
</evidence>
<dbReference type="RefSeq" id="WP_220229757.1">
    <property type="nucleotide sequence ID" value="NZ_JAICBX010000003.1"/>
</dbReference>
<keyword evidence="8" id="KW-1185">Reference proteome</keyword>
<dbReference type="GO" id="GO:0005524">
    <property type="term" value="F:ATP binding"/>
    <property type="evidence" value="ECO:0007669"/>
    <property type="project" value="UniProtKB-KW"/>
</dbReference>
<dbReference type="PANTHER" id="PTHR43820:SF4">
    <property type="entry name" value="HIGH-AFFINITY BRANCHED-CHAIN AMINO ACID TRANSPORT ATP-BINDING PROTEIN LIVF"/>
    <property type="match status" value="1"/>
</dbReference>
<sequence>MGDVTLDVSGLVSGYGRMPVLHGVDMTITASDKPGLIGPNGHGKTTFFRTISGLNRAWEGTVRFMGEDITNRPAAQIMRLGLVHAPQGNTLFREMSVEENLLLGGFAPRARAVHKTTLEQVFELFPRLAERRRQSARTLSGGERQMVAISCGLMALPKLLVLDEPTLGLSPKLKMELRDAIAKIVESGVQTMIVEQDPEFLSTLTTRLFFMSEGRIEADIGDGQSLEHSRIREMYFGVA</sequence>
<evidence type="ECO:0000256" key="3">
    <source>
        <dbReference type="ARBA" id="ARBA00022741"/>
    </source>
</evidence>
<dbReference type="Pfam" id="PF00005">
    <property type="entry name" value="ABC_tran"/>
    <property type="match status" value="1"/>
</dbReference>
<comment type="caution">
    <text evidence="7">The sequence shown here is derived from an EMBL/GenBank/DDBJ whole genome shotgun (WGS) entry which is preliminary data.</text>
</comment>
<dbReference type="AlphaFoldDB" id="A0AAE2ZRC6"/>
<accession>A0AAE2ZRC6</accession>
<keyword evidence="2" id="KW-0813">Transport</keyword>
<evidence type="ECO:0000259" key="6">
    <source>
        <dbReference type="PROSITE" id="PS50893"/>
    </source>
</evidence>
<evidence type="ECO:0000256" key="2">
    <source>
        <dbReference type="ARBA" id="ARBA00022448"/>
    </source>
</evidence>
<dbReference type="Gene3D" id="3.40.50.300">
    <property type="entry name" value="P-loop containing nucleotide triphosphate hydrolases"/>
    <property type="match status" value="1"/>
</dbReference>
<keyword evidence="5" id="KW-0029">Amino-acid transport</keyword>
<dbReference type="InterPro" id="IPR052156">
    <property type="entry name" value="BCAA_Transport_ATP-bd_LivF"/>
</dbReference>
<comment type="similarity">
    <text evidence="1">Belongs to the ABC transporter superfamily.</text>
</comment>